<dbReference type="InParanoid" id="A0A1I5M6L7"/>
<dbReference type="STRING" id="1993.SAMN04489713_111162"/>
<dbReference type="OrthoDB" id="3354031at2"/>
<evidence type="ECO:0000313" key="1">
    <source>
        <dbReference type="EMBL" id="SFP04566.1"/>
    </source>
</evidence>
<gene>
    <name evidence="1" type="ORF">SAMN04489713_111162</name>
</gene>
<proteinExistence type="predicted"/>
<reference evidence="1 2" key="1">
    <citation type="submission" date="2016-10" db="EMBL/GenBank/DDBJ databases">
        <authorList>
            <person name="de Groot N.N."/>
        </authorList>
    </citation>
    <scope>NUCLEOTIDE SEQUENCE [LARGE SCALE GENOMIC DNA]</scope>
    <source>
        <strain evidence="1 2">DSM 43067</strain>
    </source>
</reference>
<sequence length="230" mass="25652">MSDWEQFLQEVSWFLQPGQSVVVGEAQAWTRGSVEDLPELSTLLDSTTLTPIFVGDTAYELLAWGPPDGRRGWLCHPPKVADSASFPKAHQSFWNLCGGIVERFGEPDTWWCDQDEVLTVQATQVRISDVLADYLWLWEGDGLTIPINPDEYYAVAVEANGNLTLAHRENGRLLLFAPDHALEDVTPLDGCPPYSLLTLDNVPDLATWIEVCAEAWRHRRPTSPCGSADE</sequence>
<evidence type="ECO:0000313" key="2">
    <source>
        <dbReference type="Proteomes" id="UP000183413"/>
    </source>
</evidence>
<organism evidence="1 2">
    <name type="scientific">Actinomadura madurae</name>
    <dbReference type="NCBI Taxonomy" id="1993"/>
    <lineage>
        <taxon>Bacteria</taxon>
        <taxon>Bacillati</taxon>
        <taxon>Actinomycetota</taxon>
        <taxon>Actinomycetes</taxon>
        <taxon>Streptosporangiales</taxon>
        <taxon>Thermomonosporaceae</taxon>
        <taxon>Actinomadura</taxon>
    </lineage>
</organism>
<dbReference type="EMBL" id="FOVH01000011">
    <property type="protein sequence ID" value="SFP04566.1"/>
    <property type="molecule type" value="Genomic_DNA"/>
</dbReference>
<name>A0A1I5M6L7_9ACTN</name>
<dbReference type="AlphaFoldDB" id="A0A1I5M6L7"/>
<accession>A0A1I5M6L7</accession>
<keyword evidence="2" id="KW-1185">Reference proteome</keyword>
<dbReference type="RefSeq" id="WP_075022833.1">
    <property type="nucleotide sequence ID" value="NZ_FOVH01000011.1"/>
</dbReference>
<protein>
    <submittedName>
        <fullName evidence="1">Uncharacterized protein</fullName>
    </submittedName>
</protein>
<dbReference type="Proteomes" id="UP000183413">
    <property type="component" value="Unassembled WGS sequence"/>
</dbReference>